<evidence type="ECO:0000313" key="4">
    <source>
        <dbReference type="Proteomes" id="UP001155145"/>
    </source>
</evidence>
<dbReference type="EMBL" id="CP094984">
    <property type="protein sequence ID" value="UON91016.1"/>
    <property type="molecule type" value="Genomic_DNA"/>
</dbReference>
<dbReference type="EMBL" id="JAJFZT010000001">
    <property type="protein sequence ID" value="MCC3271190.1"/>
    <property type="molecule type" value="Genomic_DNA"/>
</dbReference>
<protein>
    <submittedName>
        <fullName evidence="1">Uncharacterized protein</fullName>
    </submittedName>
</protein>
<dbReference type="Proteomes" id="UP000829758">
    <property type="component" value="Chromosome"/>
</dbReference>
<accession>A0A9X1M5C5</accession>
<dbReference type="AlphaFoldDB" id="A0A9X1M5C5"/>
<sequence length="174" mass="19050">MVGAIGCVFFGAGGAFIVWKKLREPAVLTLTPAGIRVQSAGFIPWANLDAVGVGRTPDGPYGAKIIGIRVKSQKQLVETMSPQEQRLMRGAARVGRAAGFALQAGRHPGQKALRSVPRQDPVAIMEWTRSTTGWDLSWSPMLFNHRSTTVVEMVETYHRSVRRSSSPDTFPPHR</sequence>
<keyword evidence="3" id="KW-1185">Reference proteome</keyword>
<reference evidence="1" key="1">
    <citation type="submission" date="2021-10" db="EMBL/GenBank/DDBJ databases">
        <title>Novel species in genus Arthrobacter.</title>
        <authorList>
            <person name="Liu Y."/>
        </authorList>
    </citation>
    <scope>NUCLEOTIDE SEQUENCE</scope>
    <source>
        <strain evidence="3">zg-Y462</strain>
        <strain evidence="1">Zg-Y462</strain>
    </source>
</reference>
<organism evidence="1 4">
    <name type="scientific">Arthrobacter zhangbolii</name>
    <dbReference type="NCBI Taxonomy" id="2886936"/>
    <lineage>
        <taxon>Bacteria</taxon>
        <taxon>Bacillati</taxon>
        <taxon>Actinomycetota</taxon>
        <taxon>Actinomycetes</taxon>
        <taxon>Micrococcales</taxon>
        <taxon>Micrococcaceae</taxon>
        <taxon>Arthrobacter</taxon>
    </lineage>
</organism>
<name>A0A9X1M5C5_9MICC</name>
<evidence type="ECO:0000313" key="2">
    <source>
        <dbReference type="EMBL" id="UON91016.1"/>
    </source>
</evidence>
<dbReference type="Proteomes" id="UP001155145">
    <property type="component" value="Unassembled WGS sequence"/>
</dbReference>
<evidence type="ECO:0000313" key="1">
    <source>
        <dbReference type="EMBL" id="MCC3271190.1"/>
    </source>
</evidence>
<proteinExistence type="predicted"/>
<gene>
    <name evidence="1" type="ORF">LJ755_00380</name>
    <name evidence="2" type="ORF">MUK71_10305</name>
</gene>
<evidence type="ECO:0000313" key="3">
    <source>
        <dbReference type="Proteomes" id="UP000829758"/>
    </source>
</evidence>